<dbReference type="InterPro" id="IPR049826">
    <property type="entry name" value="Ig-like_ice"/>
</dbReference>
<dbReference type="InterPro" id="IPR044016">
    <property type="entry name" value="Big_13"/>
</dbReference>
<dbReference type="InterPro" id="IPR013783">
    <property type="entry name" value="Ig-like_fold"/>
</dbReference>
<dbReference type="EMBL" id="AXUT01000229">
    <property type="protein sequence ID" value="ESU78613.1"/>
    <property type="molecule type" value="Genomic_DNA"/>
</dbReference>
<name>A0A090NWZ3_SHIDY</name>
<evidence type="ECO:0000259" key="1">
    <source>
        <dbReference type="Pfam" id="PF19077"/>
    </source>
</evidence>
<reference evidence="2 3" key="1">
    <citation type="submission" date="2013-10" db="EMBL/GenBank/DDBJ databases">
        <title>Draft genomes and the virulence plasmids of Sd1617 vaccine constructs: WRSd3 and WRSd5.</title>
        <authorList>
            <person name="Aksomboon Vongsawan A."/>
            <person name="Venkatesan M.M."/>
            <person name="Vaisvil B."/>
            <person name="Emel G."/>
            <person name="Kepatral V."/>
            <person name="Sethabutr O."/>
            <person name="Serichantalergs O."/>
            <person name="Mason C."/>
        </authorList>
    </citation>
    <scope>NUCLEOTIDE SEQUENCE [LARGE SCALE GENOMIC DNA]</scope>
    <source>
        <strain evidence="2 3">WRSd3</strain>
    </source>
</reference>
<comment type="caution">
    <text evidence="2">The sequence shown here is derived from an EMBL/GenBank/DDBJ whole genome shotgun (WGS) entry which is preliminary data.</text>
</comment>
<feature type="non-terminal residue" evidence="2">
    <location>
        <position position="1"/>
    </location>
</feature>
<dbReference type="PATRIC" id="fig|1401327.3.peg.2540"/>
<organism evidence="2 3">
    <name type="scientific">Shigella dysenteriae WRSd3</name>
    <dbReference type="NCBI Taxonomy" id="1401327"/>
    <lineage>
        <taxon>Bacteria</taxon>
        <taxon>Pseudomonadati</taxon>
        <taxon>Pseudomonadota</taxon>
        <taxon>Gammaproteobacteria</taxon>
        <taxon>Enterobacterales</taxon>
        <taxon>Enterobacteriaceae</taxon>
        <taxon>Shigella</taxon>
    </lineage>
</organism>
<dbReference type="Gene3D" id="2.60.40.10">
    <property type="entry name" value="Immunoglobulins"/>
    <property type="match status" value="5"/>
</dbReference>
<feature type="domain" description="Bacterial Ig-like" evidence="1">
    <location>
        <begin position="6"/>
        <end position="79"/>
    </location>
</feature>
<protein>
    <submittedName>
        <fullName evidence="2">Membrane glycoprotein</fullName>
    </submittedName>
</protein>
<gene>
    <name evidence="2" type="ORF">WRSd3_02739</name>
</gene>
<dbReference type="NCBIfam" id="NF033510">
    <property type="entry name" value="Ca_tandemer"/>
    <property type="match status" value="3"/>
</dbReference>
<evidence type="ECO:0000313" key="3">
    <source>
        <dbReference type="Proteomes" id="UP000017944"/>
    </source>
</evidence>
<dbReference type="Pfam" id="PF19077">
    <property type="entry name" value="Big_13"/>
    <property type="match status" value="4"/>
</dbReference>
<accession>A0A090NWZ3</accession>
<feature type="domain" description="Bacterial Ig-like" evidence="1">
    <location>
        <begin position="104"/>
        <end position="171"/>
    </location>
</feature>
<feature type="domain" description="Bacterial Ig-like" evidence="1">
    <location>
        <begin position="395"/>
        <end position="489"/>
    </location>
</feature>
<feature type="domain" description="Bacterial Ig-like" evidence="1">
    <location>
        <begin position="289"/>
        <end position="382"/>
    </location>
</feature>
<dbReference type="NCBIfam" id="NF012196">
    <property type="entry name" value="Ig_like_ice"/>
    <property type="match status" value="2"/>
</dbReference>
<evidence type="ECO:0000313" key="2">
    <source>
        <dbReference type="EMBL" id="ESU78613.1"/>
    </source>
</evidence>
<sequence length="526" mass="53040">QPQPLTLNGSTSAEVGQTVTVTFGGKTYTATVAANGTWALNVPAADLAALGQGAQTITASVNDRAGNPGQTTHALTVDTVAPTVTIATVAGDDIINNAEQLAGQTISGTTTAEVGQTVTVTFNGQSWTATVGSGGSWSVFIPAQQFAGLSDGSYTISATVSDQAGNPGSASRGVTLNGDVPTVTINTFAGDDVVNAAEHGSSLVISGTTTAPVGQTLTLTLNGKTYTTTVQTGGSWSYTLGSADVTALADGNAYVINASVSNAIGNTGSSNHTITVDLSAPAMGINIDSLQADTGLSASDFITSVSPVVVNGSLTAALASNETAQISIDGGVTWTSLTVTGTTWRYNDSRTLTDGNYLYQVRVIDAAGNVGATDSQNVVIDTTAPDPAVKTIAISAITTDTGLITNDFVTSDTTLAVSGTLGAELSAGEFAQISIDGGVTWTTLTVVGTSWSYADGRTLTDGTWNYTVRVMDLAGNVGQTATQNVVVDTTSPEAAKSITITGISDDTVTSSSDFITSDTTLTVRGD</sequence>
<dbReference type="AlphaFoldDB" id="A0A090NWZ3"/>
<dbReference type="Proteomes" id="UP000017944">
    <property type="component" value="Unassembled WGS sequence"/>
</dbReference>
<proteinExistence type="predicted"/>